<sequence length="579" mass="65068">MSAYDFDRVVEDCLKDKRMSKKTGGSVVGSHETRVSVAAELLSVNAVLLGYSLGGYGENIAEVTPFLTPFAPPRTKPNPQLYYSVWESYNNWLLDQMIRRKGADAAGFVNFSWEFYSKATNTDDSEAFQMRCRPAFVLADQFKKQNQLPKSKKHLPPTLAPSEIINFHKLALRYSNDLTKDMIFTTFRDLVRKIGEVIGSQKTVKLKFSVGTLHSRERKTRFEWDSEALKMQAGDNPIVFTMTKPLVTPAAPPPAVEDFEEMFGGGETSLPPQTEEEKFTEFAGTNAGAMNMPEGQEEFLDEDDLGVTGVFAVQEEAYERYIKVLEKDAEEEDKVNKLLVTMMEEKDTKLAAKKETKKKKLKDLQLYQLEQMKRQMSEKEAEILDRKSVTATSFYPRTDKEGGVDAELASKIDNPFSVPVGRKFLGIPNVPKKGLGYRVSESELLSSLTTQINLKSQKKVEEKEMRLEEEKRYCDHIAMELDYDSQTKQLESSVKKQEMMAAWERDSFLKKMKSLRMKGDIEGLRAHHEEFYKSVGVGGKGGGSNVPSLPPLPVVSGNQGGSRGSQGFGGGEVGFDSRR</sequence>
<accession>A0A9W6ZNF1</accession>
<dbReference type="PANTHER" id="PTHR14362:SF2">
    <property type="entry name" value="COILED-COIL DOMAIN-CONTAINING PROTEIN 81"/>
    <property type="match status" value="1"/>
</dbReference>
<comment type="caution">
    <text evidence="4">The sequence shown here is derived from an EMBL/GenBank/DDBJ whole genome shotgun (WGS) entry which is preliminary data.</text>
</comment>
<feature type="domain" description="CCDC81 HU" evidence="2">
    <location>
        <begin position="82"/>
        <end position="148"/>
    </location>
</feature>
<proteinExistence type="predicted"/>
<evidence type="ECO:0000259" key="3">
    <source>
        <dbReference type="Pfam" id="PF18289"/>
    </source>
</evidence>
<evidence type="ECO:0000313" key="5">
    <source>
        <dbReference type="Proteomes" id="UP001162640"/>
    </source>
</evidence>
<dbReference type="Pfam" id="PF14908">
    <property type="entry name" value="HU-CCDC81_euk_1"/>
    <property type="match status" value="1"/>
</dbReference>
<feature type="region of interest" description="Disordered" evidence="1">
    <location>
        <begin position="536"/>
        <end position="579"/>
    </location>
</feature>
<evidence type="ECO:0000313" key="4">
    <source>
        <dbReference type="EMBL" id="GMH55426.1"/>
    </source>
</evidence>
<dbReference type="AlphaFoldDB" id="A0A9W6ZNF1"/>
<protein>
    <submittedName>
        <fullName evidence="4">Uncharacterized protein</fullName>
    </submittedName>
</protein>
<dbReference type="Pfam" id="PF18289">
    <property type="entry name" value="HU-CCDC81_euk_2"/>
    <property type="match status" value="1"/>
</dbReference>
<evidence type="ECO:0000256" key="1">
    <source>
        <dbReference type="SAM" id="MobiDB-lite"/>
    </source>
</evidence>
<dbReference type="InterPro" id="IPR026295">
    <property type="entry name" value="CCD81"/>
</dbReference>
<evidence type="ECO:0000259" key="2">
    <source>
        <dbReference type="Pfam" id="PF14908"/>
    </source>
</evidence>
<dbReference type="Proteomes" id="UP001162640">
    <property type="component" value="Unassembled WGS sequence"/>
</dbReference>
<organism evidence="4 5">
    <name type="scientific">Triparma laevis f. inornata</name>
    <dbReference type="NCBI Taxonomy" id="1714386"/>
    <lineage>
        <taxon>Eukaryota</taxon>
        <taxon>Sar</taxon>
        <taxon>Stramenopiles</taxon>
        <taxon>Ochrophyta</taxon>
        <taxon>Bolidophyceae</taxon>
        <taxon>Parmales</taxon>
        <taxon>Triparmaceae</taxon>
        <taxon>Triparma</taxon>
    </lineage>
</organism>
<feature type="compositionally biased region" description="Gly residues" evidence="1">
    <location>
        <begin position="558"/>
        <end position="573"/>
    </location>
</feature>
<dbReference type="InterPro" id="IPR040673">
    <property type="entry name" value="CCDC81_HU_dom_2"/>
</dbReference>
<feature type="domain" description="CCDC81 HU" evidence="3">
    <location>
        <begin position="163"/>
        <end position="231"/>
    </location>
</feature>
<name>A0A9W6ZNF1_9STRA</name>
<dbReference type="InterPro" id="IPR028034">
    <property type="entry name" value="HU-CCDC81"/>
</dbReference>
<reference evidence="5" key="1">
    <citation type="journal article" date="2023" name="Commun. Biol.">
        <title>Genome analysis of Parmales, the sister group of diatoms, reveals the evolutionary specialization of diatoms from phago-mixotrophs to photoautotrophs.</title>
        <authorList>
            <person name="Ban H."/>
            <person name="Sato S."/>
            <person name="Yoshikawa S."/>
            <person name="Yamada K."/>
            <person name="Nakamura Y."/>
            <person name="Ichinomiya M."/>
            <person name="Sato N."/>
            <person name="Blanc-Mathieu R."/>
            <person name="Endo H."/>
            <person name="Kuwata A."/>
            <person name="Ogata H."/>
        </authorList>
    </citation>
    <scope>NUCLEOTIDE SEQUENCE [LARGE SCALE GENOMIC DNA]</scope>
</reference>
<dbReference type="GO" id="GO:0005815">
    <property type="term" value="C:microtubule organizing center"/>
    <property type="evidence" value="ECO:0007669"/>
    <property type="project" value="TreeGrafter"/>
</dbReference>
<gene>
    <name evidence="4" type="ORF">TL16_g01904</name>
</gene>
<dbReference type="PANTHER" id="PTHR14362">
    <property type="entry name" value="COILED-COIL DOMAIN-CONTAINING PROTEIN 81"/>
    <property type="match status" value="1"/>
</dbReference>
<dbReference type="EMBL" id="BLQM01000045">
    <property type="protein sequence ID" value="GMH55426.1"/>
    <property type="molecule type" value="Genomic_DNA"/>
</dbReference>